<comment type="caution">
    <text evidence="1">The sequence shown here is derived from an EMBL/GenBank/DDBJ whole genome shotgun (WGS) entry which is preliminary data.</text>
</comment>
<keyword evidence="2" id="KW-1185">Reference proteome</keyword>
<accession>A0A0R1PD68</accession>
<dbReference type="EMBL" id="AZES01000091">
    <property type="protein sequence ID" value="KRL30423.1"/>
    <property type="molecule type" value="Genomic_DNA"/>
</dbReference>
<evidence type="ECO:0000313" key="2">
    <source>
        <dbReference type="Proteomes" id="UP000051908"/>
    </source>
</evidence>
<name>A0A0R1PD68_9LACO</name>
<dbReference type="AlphaFoldDB" id="A0A0R1PD68"/>
<protein>
    <recommendedName>
        <fullName evidence="3">HTH-like domain-containing protein</fullName>
    </recommendedName>
</protein>
<reference evidence="1 2" key="1">
    <citation type="journal article" date="2015" name="Genome Announc.">
        <title>Expanding the biotechnology potential of lactobacilli through comparative genomics of 213 strains and associated genera.</title>
        <authorList>
            <person name="Sun Z."/>
            <person name="Harris H.M."/>
            <person name="McCann A."/>
            <person name="Guo C."/>
            <person name="Argimon S."/>
            <person name="Zhang W."/>
            <person name="Yang X."/>
            <person name="Jeffery I.B."/>
            <person name="Cooney J.C."/>
            <person name="Kagawa T.F."/>
            <person name="Liu W."/>
            <person name="Song Y."/>
            <person name="Salvetti E."/>
            <person name="Wrobel A."/>
            <person name="Rasinkangas P."/>
            <person name="Parkhill J."/>
            <person name="Rea M.C."/>
            <person name="O'Sullivan O."/>
            <person name="Ritari J."/>
            <person name="Douillard F.P."/>
            <person name="Paul Ross R."/>
            <person name="Yang R."/>
            <person name="Briner A.E."/>
            <person name="Felis G.E."/>
            <person name="de Vos W.M."/>
            <person name="Barrangou R."/>
            <person name="Klaenhammer T.R."/>
            <person name="Caufield P.W."/>
            <person name="Cui Y."/>
            <person name="Zhang H."/>
            <person name="O'Toole P.W."/>
        </authorList>
    </citation>
    <scope>NUCLEOTIDE SEQUENCE [LARGE SCALE GENOMIC DNA]</scope>
    <source>
        <strain evidence="1 2">DSM 13238</strain>
    </source>
</reference>
<gene>
    <name evidence="1" type="ORF">FD33_GL000198</name>
</gene>
<evidence type="ECO:0000313" key="1">
    <source>
        <dbReference type="EMBL" id="KRL30423.1"/>
    </source>
</evidence>
<evidence type="ECO:0008006" key="3">
    <source>
        <dbReference type="Google" id="ProtNLM"/>
    </source>
</evidence>
<organism evidence="1 2">
    <name type="scientific">Companilactobacillus paralimentarius DSM 13238 = JCM 10415</name>
    <dbReference type="NCBI Taxonomy" id="1122151"/>
    <lineage>
        <taxon>Bacteria</taxon>
        <taxon>Bacillati</taxon>
        <taxon>Bacillota</taxon>
        <taxon>Bacilli</taxon>
        <taxon>Lactobacillales</taxon>
        <taxon>Lactobacillaceae</taxon>
        <taxon>Companilactobacillus</taxon>
    </lineage>
</organism>
<proteinExistence type="predicted"/>
<dbReference type="PATRIC" id="fig|1122151.5.peg.204"/>
<sequence>MTKALKELGFTVNHKKVLRIMTEHAWFCQAFNRQKRKYNSYKEIAGRMAKNHLKRRFNADRSYQNWWLILVNLDMEI</sequence>
<dbReference type="Proteomes" id="UP000051908">
    <property type="component" value="Unassembled WGS sequence"/>
</dbReference>